<accession>A0A345D7P4</accession>
<proteinExistence type="predicted"/>
<dbReference type="KEGG" id="hyf:DTO96_100085"/>
<evidence type="ECO:0008006" key="4">
    <source>
        <dbReference type="Google" id="ProtNLM"/>
    </source>
</evidence>
<evidence type="ECO:0000313" key="2">
    <source>
        <dbReference type="EMBL" id="AXF84382.1"/>
    </source>
</evidence>
<sequence>MNKHSLMMAAALTSLLLAGTAQAAPMGGDTEKCFGIATAGKNDCASSTGSHGCAGMATKDHDPADWKSVSKGTCSSMGGHTMSAAAGGSMMGDKGNMMGDGMMAQPHTMAATPVMATKMMAKPSMGKNSAQHPHKMSKAHKKTAHTMHSMKPAM</sequence>
<evidence type="ECO:0000313" key="3">
    <source>
        <dbReference type="Proteomes" id="UP000252182"/>
    </source>
</evidence>
<organism evidence="2 3">
    <name type="scientific">Ephemeroptericola cinctiostellae</name>
    <dbReference type="NCBI Taxonomy" id="2268024"/>
    <lineage>
        <taxon>Bacteria</taxon>
        <taxon>Pseudomonadati</taxon>
        <taxon>Pseudomonadota</taxon>
        <taxon>Betaproteobacteria</taxon>
        <taxon>Burkholderiales</taxon>
        <taxon>Burkholderiaceae</taxon>
        <taxon>Ephemeroptericola</taxon>
    </lineage>
</organism>
<feature type="chain" id="PRO_5017004815" description="DUF2282 domain-containing protein" evidence="1">
    <location>
        <begin position="24"/>
        <end position="154"/>
    </location>
</feature>
<keyword evidence="1" id="KW-0732">Signal</keyword>
<gene>
    <name evidence="2" type="ORF">DTO96_100085</name>
</gene>
<reference evidence="3" key="1">
    <citation type="submission" date="2018-07" db="EMBL/GenBank/DDBJ databases">
        <authorList>
            <person name="Kim H."/>
        </authorList>
    </citation>
    <scope>NUCLEOTIDE SEQUENCE [LARGE SCALE GENOMIC DNA]</scope>
    <source>
        <strain evidence="3">F02</strain>
    </source>
</reference>
<dbReference type="RefSeq" id="WP_114561690.1">
    <property type="nucleotide sequence ID" value="NZ_CP031124.1"/>
</dbReference>
<protein>
    <recommendedName>
        <fullName evidence="4">DUF2282 domain-containing protein</fullName>
    </recommendedName>
</protein>
<dbReference type="Pfam" id="PF10048">
    <property type="entry name" value="DUF2282"/>
    <property type="match status" value="1"/>
</dbReference>
<feature type="signal peptide" evidence="1">
    <location>
        <begin position="1"/>
        <end position="23"/>
    </location>
</feature>
<dbReference type="InterPro" id="IPR018740">
    <property type="entry name" value="DUF2282_membr"/>
</dbReference>
<dbReference type="AlphaFoldDB" id="A0A345D7P4"/>
<dbReference type="EMBL" id="CP031124">
    <property type="protein sequence ID" value="AXF84382.1"/>
    <property type="molecule type" value="Genomic_DNA"/>
</dbReference>
<keyword evidence="3" id="KW-1185">Reference proteome</keyword>
<evidence type="ECO:0000256" key="1">
    <source>
        <dbReference type="SAM" id="SignalP"/>
    </source>
</evidence>
<name>A0A345D7P4_9BURK</name>
<dbReference type="Proteomes" id="UP000252182">
    <property type="component" value="Chromosome"/>
</dbReference>
<dbReference type="OrthoDB" id="1551288at2"/>